<keyword evidence="4 8" id="KW-0378">Hydrolase</keyword>
<dbReference type="InterPro" id="IPR033116">
    <property type="entry name" value="TRYPSIN_SER"/>
</dbReference>
<comment type="caution">
    <text evidence="11">The sequence shown here is derived from an EMBL/GenBank/DDBJ whole genome shotgun (WGS) entry which is preliminary data.</text>
</comment>
<dbReference type="PROSITE" id="PS00135">
    <property type="entry name" value="TRYPSIN_SER"/>
    <property type="match status" value="1"/>
</dbReference>
<gene>
    <name evidence="11" type="ORF">LNINA_LOCUS5388</name>
</gene>
<keyword evidence="5 8" id="KW-0720">Serine protease</keyword>
<dbReference type="GO" id="GO:0006508">
    <property type="term" value="P:proteolysis"/>
    <property type="evidence" value="ECO:0007669"/>
    <property type="project" value="UniProtKB-KW"/>
</dbReference>
<dbReference type="InterPro" id="IPR018114">
    <property type="entry name" value="TRYPSIN_HIS"/>
</dbReference>
<keyword evidence="12" id="KW-1185">Reference proteome</keyword>
<sequence length="258" mass="28126">MVSYFPVAILVVAGIANIQCGRIVGGDETTIEKYPNLVQVEFQLGWGNWEQNSGANILKRMWLLSAAHCFSGGGYTPSDRRVRAGATHRHTGGSVHYVEFERNHPGYHVAAVWDADITVVKLTTPLIYSPSVQRGTIVTQGFQLPDNTPVMHAGWGHTSWGGVFSPVLRHVEMFTINHDLCRKRYALLRSTITRNMICAGLLDVGGRDACQGDSGGPLYAGNIIVGVVSWGHRCANETFPGISTSVASYTDWVVANAR</sequence>
<dbReference type="PROSITE" id="PS00134">
    <property type="entry name" value="TRYPSIN_HIS"/>
    <property type="match status" value="1"/>
</dbReference>
<protein>
    <recommendedName>
        <fullName evidence="10">Peptidase S1 domain-containing protein</fullName>
    </recommendedName>
</protein>
<dbReference type="PRINTS" id="PR00722">
    <property type="entry name" value="CHYMOTRYPSIN"/>
</dbReference>
<keyword evidence="3 8" id="KW-0645">Protease</keyword>
<accession>A0AAV1JB72</accession>
<dbReference type="CDD" id="cd00190">
    <property type="entry name" value="Tryp_SPc"/>
    <property type="match status" value="1"/>
</dbReference>
<dbReference type="InterPro" id="IPR050127">
    <property type="entry name" value="Serine_Proteases_S1"/>
</dbReference>
<dbReference type="SMART" id="SM00020">
    <property type="entry name" value="Tryp_SPc"/>
    <property type="match status" value="1"/>
</dbReference>
<evidence type="ECO:0000256" key="6">
    <source>
        <dbReference type="ARBA" id="ARBA00023157"/>
    </source>
</evidence>
<dbReference type="Gene3D" id="2.40.10.10">
    <property type="entry name" value="Trypsin-like serine proteases"/>
    <property type="match status" value="1"/>
</dbReference>
<comment type="subcellular location">
    <subcellularLocation>
        <location evidence="1">Secreted</location>
    </subcellularLocation>
</comment>
<evidence type="ECO:0000256" key="9">
    <source>
        <dbReference type="SAM" id="SignalP"/>
    </source>
</evidence>
<dbReference type="GO" id="GO:0005615">
    <property type="term" value="C:extracellular space"/>
    <property type="evidence" value="ECO:0007669"/>
    <property type="project" value="TreeGrafter"/>
</dbReference>
<keyword evidence="9" id="KW-0732">Signal</keyword>
<dbReference type="GO" id="GO:0004252">
    <property type="term" value="F:serine-type endopeptidase activity"/>
    <property type="evidence" value="ECO:0007669"/>
    <property type="project" value="InterPro"/>
</dbReference>
<dbReference type="InterPro" id="IPR001254">
    <property type="entry name" value="Trypsin_dom"/>
</dbReference>
<feature type="signal peptide" evidence="9">
    <location>
        <begin position="1"/>
        <end position="20"/>
    </location>
</feature>
<feature type="domain" description="Peptidase S1" evidence="10">
    <location>
        <begin position="23"/>
        <end position="258"/>
    </location>
</feature>
<organism evidence="11 12">
    <name type="scientific">Leptosia nina</name>
    <dbReference type="NCBI Taxonomy" id="320188"/>
    <lineage>
        <taxon>Eukaryota</taxon>
        <taxon>Metazoa</taxon>
        <taxon>Ecdysozoa</taxon>
        <taxon>Arthropoda</taxon>
        <taxon>Hexapoda</taxon>
        <taxon>Insecta</taxon>
        <taxon>Pterygota</taxon>
        <taxon>Neoptera</taxon>
        <taxon>Endopterygota</taxon>
        <taxon>Lepidoptera</taxon>
        <taxon>Glossata</taxon>
        <taxon>Ditrysia</taxon>
        <taxon>Papilionoidea</taxon>
        <taxon>Pieridae</taxon>
        <taxon>Pierinae</taxon>
        <taxon>Leptosia</taxon>
    </lineage>
</organism>
<keyword evidence="2" id="KW-0964">Secreted</keyword>
<evidence type="ECO:0000256" key="7">
    <source>
        <dbReference type="ARBA" id="ARBA00024195"/>
    </source>
</evidence>
<dbReference type="InterPro" id="IPR001314">
    <property type="entry name" value="Peptidase_S1A"/>
</dbReference>
<dbReference type="InterPro" id="IPR043504">
    <property type="entry name" value="Peptidase_S1_PA_chymotrypsin"/>
</dbReference>
<dbReference type="SUPFAM" id="SSF50494">
    <property type="entry name" value="Trypsin-like serine proteases"/>
    <property type="match status" value="1"/>
</dbReference>
<evidence type="ECO:0000256" key="2">
    <source>
        <dbReference type="ARBA" id="ARBA00022525"/>
    </source>
</evidence>
<dbReference type="Pfam" id="PF00089">
    <property type="entry name" value="Trypsin"/>
    <property type="match status" value="1"/>
</dbReference>
<name>A0AAV1JB72_9NEOP</name>
<comment type="similarity">
    <text evidence="7">Belongs to the peptidase S1 family. CLIP subfamily.</text>
</comment>
<dbReference type="AlphaFoldDB" id="A0AAV1JB72"/>
<dbReference type="FunFam" id="2.40.10.10:FF:000002">
    <property type="entry name" value="Transmembrane protease serine"/>
    <property type="match status" value="1"/>
</dbReference>
<evidence type="ECO:0000313" key="11">
    <source>
        <dbReference type="EMBL" id="CAK1545770.1"/>
    </source>
</evidence>
<evidence type="ECO:0000256" key="5">
    <source>
        <dbReference type="ARBA" id="ARBA00022825"/>
    </source>
</evidence>
<evidence type="ECO:0000256" key="8">
    <source>
        <dbReference type="RuleBase" id="RU363034"/>
    </source>
</evidence>
<dbReference type="EMBL" id="CAVLEF010000007">
    <property type="protein sequence ID" value="CAK1545770.1"/>
    <property type="molecule type" value="Genomic_DNA"/>
</dbReference>
<evidence type="ECO:0000313" key="12">
    <source>
        <dbReference type="Proteomes" id="UP001497472"/>
    </source>
</evidence>
<evidence type="ECO:0000256" key="3">
    <source>
        <dbReference type="ARBA" id="ARBA00022670"/>
    </source>
</evidence>
<keyword evidence="6" id="KW-1015">Disulfide bond</keyword>
<evidence type="ECO:0000259" key="10">
    <source>
        <dbReference type="PROSITE" id="PS50240"/>
    </source>
</evidence>
<evidence type="ECO:0000256" key="1">
    <source>
        <dbReference type="ARBA" id="ARBA00004613"/>
    </source>
</evidence>
<dbReference type="PANTHER" id="PTHR24264">
    <property type="entry name" value="TRYPSIN-RELATED"/>
    <property type="match status" value="1"/>
</dbReference>
<evidence type="ECO:0000256" key="4">
    <source>
        <dbReference type="ARBA" id="ARBA00022801"/>
    </source>
</evidence>
<dbReference type="PANTHER" id="PTHR24264:SF65">
    <property type="entry name" value="SRCR DOMAIN-CONTAINING PROTEIN"/>
    <property type="match status" value="1"/>
</dbReference>
<reference evidence="11 12" key="1">
    <citation type="submission" date="2023-11" db="EMBL/GenBank/DDBJ databases">
        <authorList>
            <person name="Okamura Y."/>
        </authorList>
    </citation>
    <scope>NUCLEOTIDE SEQUENCE [LARGE SCALE GENOMIC DNA]</scope>
</reference>
<dbReference type="InterPro" id="IPR009003">
    <property type="entry name" value="Peptidase_S1_PA"/>
</dbReference>
<dbReference type="Proteomes" id="UP001497472">
    <property type="component" value="Unassembled WGS sequence"/>
</dbReference>
<proteinExistence type="inferred from homology"/>
<dbReference type="PROSITE" id="PS50240">
    <property type="entry name" value="TRYPSIN_DOM"/>
    <property type="match status" value="1"/>
</dbReference>
<feature type="chain" id="PRO_5043774136" description="Peptidase S1 domain-containing protein" evidence="9">
    <location>
        <begin position="21"/>
        <end position="258"/>
    </location>
</feature>